<comment type="caution">
    <text evidence="2">The sequence shown here is derived from an EMBL/GenBank/DDBJ whole genome shotgun (WGS) entry which is preliminary data.</text>
</comment>
<accession>A0A8S3UEZ8</accession>
<gene>
    <name evidence="2" type="ORF">MEDL_56538</name>
</gene>
<dbReference type="Gene3D" id="2.20.25.240">
    <property type="match status" value="1"/>
</dbReference>
<protein>
    <recommendedName>
        <fullName evidence="4">FLYWCH-type domain-containing protein</fullName>
    </recommendedName>
</protein>
<organism evidence="2 3">
    <name type="scientific">Mytilus edulis</name>
    <name type="common">Blue mussel</name>
    <dbReference type="NCBI Taxonomy" id="6550"/>
    <lineage>
        <taxon>Eukaryota</taxon>
        <taxon>Metazoa</taxon>
        <taxon>Spiralia</taxon>
        <taxon>Lophotrochozoa</taxon>
        <taxon>Mollusca</taxon>
        <taxon>Bivalvia</taxon>
        <taxon>Autobranchia</taxon>
        <taxon>Pteriomorphia</taxon>
        <taxon>Mytilida</taxon>
        <taxon>Mytiloidea</taxon>
        <taxon>Mytilidae</taxon>
        <taxon>Mytilinae</taxon>
        <taxon>Mytilus</taxon>
    </lineage>
</organism>
<dbReference type="AlphaFoldDB" id="A0A8S3UEZ8"/>
<dbReference type="Proteomes" id="UP000683360">
    <property type="component" value="Unassembled WGS sequence"/>
</dbReference>
<feature type="coiled-coil region" evidence="1">
    <location>
        <begin position="226"/>
        <end position="253"/>
    </location>
</feature>
<dbReference type="OrthoDB" id="6123510at2759"/>
<evidence type="ECO:0000256" key="1">
    <source>
        <dbReference type="SAM" id="Coils"/>
    </source>
</evidence>
<evidence type="ECO:0008006" key="4">
    <source>
        <dbReference type="Google" id="ProtNLM"/>
    </source>
</evidence>
<keyword evidence="1" id="KW-0175">Coiled coil</keyword>
<dbReference type="EMBL" id="CAJPWZ010002738">
    <property type="protein sequence ID" value="CAG2244517.1"/>
    <property type="molecule type" value="Genomic_DNA"/>
</dbReference>
<evidence type="ECO:0000313" key="3">
    <source>
        <dbReference type="Proteomes" id="UP000683360"/>
    </source>
</evidence>
<sequence>MANAQVAGYRYCVKTRKQGRDGELVYWKCTEMDCPGTVNTTDNLVTRFPKDHNHPPSHADIKAKPFLSHLSEKARTCLDPLPTLYYPCKSSLYRQRNSELPRQPLTRQDIDLQGEWRETSTGQNFVLSEDGDTILTYDAHVTSFNDYVTEQWVDREPERWNHFSTVGPRTTNHLEGWHHKLNNQLNKDHSNLFLIIQKLQNTQAATEIRLIQYAAGGKRKTCKLKYRNIDNTLTQLKERLQQGQINIHQYTDAVSHLLKLG</sequence>
<name>A0A8S3UEZ8_MYTED</name>
<evidence type="ECO:0000313" key="2">
    <source>
        <dbReference type="EMBL" id="CAG2244517.1"/>
    </source>
</evidence>
<reference evidence="2" key="1">
    <citation type="submission" date="2021-03" db="EMBL/GenBank/DDBJ databases">
        <authorList>
            <person name="Bekaert M."/>
        </authorList>
    </citation>
    <scope>NUCLEOTIDE SEQUENCE</scope>
</reference>
<proteinExistence type="predicted"/>
<keyword evidence="3" id="KW-1185">Reference proteome</keyword>